<dbReference type="AlphaFoldDB" id="A0AAD6ZH87"/>
<dbReference type="PANTHER" id="PTHR34587:SF2">
    <property type="entry name" value="G-PROTEIN COUPLED RECEPTORS FAMILY 1 PROFILE DOMAIN-CONTAINING PROTEIN"/>
    <property type="match status" value="1"/>
</dbReference>
<sequence length="209" mass="21908">GQNPPVTGQTGADVSTNNFANLCALGLPKVPLTNGLQITTGSCNPIPIGNIPSVDNMPSSKFQSPKNLDTIASGQTFTITLATQGIQLGTFTNAQKTYFANPQKLNAQGQIIGHTHIVVEAIDSLTTTKVTNPKNFVFFKGINGGQDAQGNVAADVTGGLAPGAYRMCTIVSSQTHQPAIVPIAQHGSLDDCVYVSFSFLFLYGVCAHR</sequence>
<accession>A0AAD6ZH87</accession>
<evidence type="ECO:0000313" key="2">
    <source>
        <dbReference type="Proteomes" id="UP001218218"/>
    </source>
</evidence>
<protein>
    <submittedName>
        <fullName evidence="1">Uncharacterized protein</fullName>
    </submittedName>
</protein>
<organism evidence="1 2">
    <name type="scientific">Mycena albidolilacea</name>
    <dbReference type="NCBI Taxonomy" id="1033008"/>
    <lineage>
        <taxon>Eukaryota</taxon>
        <taxon>Fungi</taxon>
        <taxon>Dikarya</taxon>
        <taxon>Basidiomycota</taxon>
        <taxon>Agaricomycotina</taxon>
        <taxon>Agaricomycetes</taxon>
        <taxon>Agaricomycetidae</taxon>
        <taxon>Agaricales</taxon>
        <taxon>Marasmiineae</taxon>
        <taxon>Mycenaceae</taxon>
        <taxon>Mycena</taxon>
    </lineage>
</organism>
<dbReference type="Proteomes" id="UP001218218">
    <property type="component" value="Unassembled WGS sequence"/>
</dbReference>
<feature type="non-terminal residue" evidence="1">
    <location>
        <position position="1"/>
    </location>
</feature>
<evidence type="ECO:0000313" key="1">
    <source>
        <dbReference type="EMBL" id="KAJ7322851.1"/>
    </source>
</evidence>
<dbReference type="EMBL" id="JARIHO010000048">
    <property type="protein sequence ID" value="KAJ7322851.1"/>
    <property type="molecule type" value="Genomic_DNA"/>
</dbReference>
<comment type="caution">
    <text evidence="1">The sequence shown here is derived from an EMBL/GenBank/DDBJ whole genome shotgun (WGS) entry which is preliminary data.</text>
</comment>
<proteinExistence type="predicted"/>
<dbReference type="PANTHER" id="PTHR34587">
    <property type="entry name" value="VWFA DOMAIN-CONTAINING PROTEIN"/>
    <property type="match status" value="1"/>
</dbReference>
<reference evidence="1" key="1">
    <citation type="submission" date="2023-03" db="EMBL/GenBank/DDBJ databases">
        <title>Massive genome expansion in bonnet fungi (Mycena s.s.) driven by repeated elements and novel gene families across ecological guilds.</title>
        <authorList>
            <consortium name="Lawrence Berkeley National Laboratory"/>
            <person name="Harder C.B."/>
            <person name="Miyauchi S."/>
            <person name="Viragh M."/>
            <person name="Kuo A."/>
            <person name="Thoen E."/>
            <person name="Andreopoulos B."/>
            <person name="Lu D."/>
            <person name="Skrede I."/>
            <person name="Drula E."/>
            <person name="Henrissat B."/>
            <person name="Morin E."/>
            <person name="Kohler A."/>
            <person name="Barry K."/>
            <person name="LaButti K."/>
            <person name="Morin E."/>
            <person name="Salamov A."/>
            <person name="Lipzen A."/>
            <person name="Mereny Z."/>
            <person name="Hegedus B."/>
            <person name="Baldrian P."/>
            <person name="Stursova M."/>
            <person name="Weitz H."/>
            <person name="Taylor A."/>
            <person name="Grigoriev I.V."/>
            <person name="Nagy L.G."/>
            <person name="Martin F."/>
            <person name="Kauserud H."/>
        </authorList>
    </citation>
    <scope>NUCLEOTIDE SEQUENCE</scope>
    <source>
        <strain evidence="1">CBHHK002</strain>
    </source>
</reference>
<dbReference type="InterPro" id="IPR053216">
    <property type="entry name" value="Appressorial_penetr-assoc"/>
</dbReference>
<name>A0AAD6ZH87_9AGAR</name>
<gene>
    <name evidence="1" type="ORF">DFH08DRAFT_712343</name>
</gene>
<keyword evidence="2" id="KW-1185">Reference proteome</keyword>